<dbReference type="SUPFAM" id="SSF52266">
    <property type="entry name" value="SGNH hydrolase"/>
    <property type="match status" value="1"/>
</dbReference>
<name>H8XQM0_FLAIG</name>
<gene>
    <name evidence="2" type="ordered locus">KQS_06795</name>
</gene>
<dbReference type="PATRIC" id="fig|1094466.5.peg.1338"/>
<sequence length="305" mass="36240">MKNQVIRYVQFLFIQTLPFVVFLILFELLLRSIPNDYQLKRQYLIKNASEIEVLYLGNSHTFYGIRPEYCSKKAYNLGHISQSLNIDYAFLKKYESKWKKLKYVIIPLDYFSLFEELNHSDEDWRIKNYKIYHHLSIRNKFQDNFECFNVDFKSNCKRIIKNYLLRQNEVTATKLGYGTAFQSSSNLDLKTTGIEAAKRHFAQSDSLYKNNYKSLIAILNFTRKYNIKPILVSFPTYATYYQNLDKNQLLKTIQTAYKLKTKYSSLLYFNLLDSNYFTKEDFHDGDHLNEIGAKKLTLFLNIALN</sequence>
<dbReference type="OrthoDB" id="9761723at2"/>
<reference evidence="3" key="2">
    <citation type="submission" date="2012-03" db="EMBL/GenBank/DDBJ databases">
        <title>Complete genome sequence of Flavobacterium indicum GPTSA100-9T, isolated from warm spring water.</title>
        <authorList>
            <person name="Barbier P."/>
            <person name="Houel A."/>
            <person name="Loux V."/>
            <person name="Poulain J."/>
            <person name="Bernardet J.-F."/>
            <person name="Touchon M."/>
            <person name="Duchaud E."/>
        </authorList>
    </citation>
    <scope>NUCLEOTIDE SEQUENCE [LARGE SCALE GENOMIC DNA]</scope>
    <source>
        <strain evidence="3">DSM 17447 / CIP 109464 / GPTSA100-9</strain>
    </source>
</reference>
<reference evidence="2 3" key="1">
    <citation type="journal article" date="2012" name="J. Bacteriol.">
        <title>Complete Genome Sequence of Flavobacterium indicum GPSTA100-9T, Isolated from Warm Spring Water.</title>
        <authorList>
            <person name="Barbier P."/>
            <person name="Houel A."/>
            <person name="Loux V."/>
            <person name="Poulain J."/>
            <person name="Bernardet J.F."/>
            <person name="Touchon M."/>
            <person name="Duchaud E."/>
        </authorList>
    </citation>
    <scope>NUCLEOTIDE SEQUENCE [LARGE SCALE GENOMIC DNA]</scope>
    <source>
        <strain evidence="3">DSM 17447 / CIP 109464 / GPTSA100-9</strain>
    </source>
</reference>
<dbReference type="Proteomes" id="UP000007599">
    <property type="component" value="Chromosome I"/>
</dbReference>
<proteinExistence type="predicted"/>
<evidence type="ECO:0008006" key="4">
    <source>
        <dbReference type="Google" id="ProtNLM"/>
    </source>
</evidence>
<organism evidence="2 3">
    <name type="scientific">Flavobacterium indicum (strain DSM 17447 / CIP 109464 / GPTSA100-9)</name>
    <dbReference type="NCBI Taxonomy" id="1094466"/>
    <lineage>
        <taxon>Bacteria</taxon>
        <taxon>Pseudomonadati</taxon>
        <taxon>Bacteroidota</taxon>
        <taxon>Flavobacteriia</taxon>
        <taxon>Flavobacteriales</taxon>
        <taxon>Flavobacteriaceae</taxon>
        <taxon>Flavobacterium</taxon>
    </lineage>
</organism>
<evidence type="ECO:0000313" key="2">
    <source>
        <dbReference type="EMBL" id="CCG53318.1"/>
    </source>
</evidence>
<dbReference type="RefSeq" id="WP_014388443.1">
    <property type="nucleotide sequence ID" value="NC_017025.1"/>
</dbReference>
<evidence type="ECO:0000256" key="1">
    <source>
        <dbReference type="SAM" id="Phobius"/>
    </source>
</evidence>
<dbReference type="eggNOG" id="COG2755">
    <property type="taxonomic scope" value="Bacteria"/>
</dbReference>
<evidence type="ECO:0000313" key="3">
    <source>
        <dbReference type="Proteomes" id="UP000007599"/>
    </source>
</evidence>
<accession>H8XQM0</accession>
<dbReference type="HOGENOM" id="CLU_075575_1_0_10"/>
<keyword evidence="1" id="KW-0812">Transmembrane</keyword>
<protein>
    <recommendedName>
        <fullName evidence="4">DUF1574 domain-containing protein</fullName>
    </recommendedName>
</protein>
<keyword evidence="3" id="KW-1185">Reference proteome</keyword>
<keyword evidence="1" id="KW-1133">Transmembrane helix</keyword>
<dbReference type="KEGG" id="fin:KQS_06795"/>
<dbReference type="EMBL" id="HE774682">
    <property type="protein sequence ID" value="CCG53318.1"/>
    <property type="molecule type" value="Genomic_DNA"/>
</dbReference>
<keyword evidence="1" id="KW-0472">Membrane</keyword>
<dbReference type="STRING" id="1094466.KQS_06795"/>
<feature type="transmembrane region" description="Helical" evidence="1">
    <location>
        <begin position="12"/>
        <end position="30"/>
    </location>
</feature>
<dbReference type="AlphaFoldDB" id="H8XQM0"/>